<feature type="region of interest" description="Disordered" evidence="1">
    <location>
        <begin position="64"/>
        <end position="85"/>
    </location>
</feature>
<dbReference type="EMBL" id="VSSQ01014707">
    <property type="protein sequence ID" value="MPM54227.1"/>
    <property type="molecule type" value="Genomic_DNA"/>
</dbReference>
<accession>A0A645AMG1</accession>
<organism evidence="2">
    <name type="scientific">bioreactor metagenome</name>
    <dbReference type="NCBI Taxonomy" id="1076179"/>
    <lineage>
        <taxon>unclassified sequences</taxon>
        <taxon>metagenomes</taxon>
        <taxon>ecological metagenomes</taxon>
    </lineage>
</organism>
<proteinExistence type="predicted"/>
<evidence type="ECO:0000313" key="2">
    <source>
        <dbReference type="EMBL" id="MPM54227.1"/>
    </source>
</evidence>
<comment type="caution">
    <text evidence="2">The sequence shown here is derived from an EMBL/GenBank/DDBJ whole genome shotgun (WGS) entry which is preliminary data.</text>
</comment>
<dbReference type="AlphaFoldDB" id="A0A645AMG1"/>
<evidence type="ECO:0000256" key="1">
    <source>
        <dbReference type="SAM" id="MobiDB-lite"/>
    </source>
</evidence>
<name>A0A645AMG1_9ZZZZ</name>
<gene>
    <name evidence="2" type="ORF">SDC9_101001</name>
</gene>
<protein>
    <submittedName>
        <fullName evidence="2">Uncharacterized protein</fullName>
    </submittedName>
</protein>
<sequence>MHTLHLDPLPVPFRFVEVEAGEGAIPAGGPFLFKGTEGRLVDAGGFFAVPEFLLEIPHGSGDFSAPSAHSGHSVGSPGPKGGRCG</sequence>
<reference evidence="2" key="1">
    <citation type="submission" date="2019-08" db="EMBL/GenBank/DDBJ databases">
        <authorList>
            <person name="Kucharzyk K."/>
            <person name="Murdoch R.W."/>
            <person name="Higgins S."/>
            <person name="Loffler F."/>
        </authorList>
    </citation>
    <scope>NUCLEOTIDE SEQUENCE</scope>
</reference>